<dbReference type="InterPro" id="IPR055690">
    <property type="entry name" value="DUF7266"/>
</dbReference>
<dbReference type="Pfam" id="PF23928">
    <property type="entry name" value="DUF7266"/>
    <property type="match status" value="1"/>
</dbReference>
<evidence type="ECO:0000313" key="3">
    <source>
        <dbReference type="Proteomes" id="UP000017840"/>
    </source>
</evidence>
<sequence>MSRARRRSERGGRTGDERTRAAPGATGSDRAVTPVVSKTLELGLVLLFVGLTTTALYGSAVPGYRTAAGDEMADRTVAAAAERVEAAVPPAARRVSVEHRVPLPATLRGSAYRVVAADGTLVVDHPNPGIESRARLALPSRVVSVAGAWESEADALVRVEPTDGGVRVELVSR</sequence>
<dbReference type="AlphaFoldDB" id="V4HJL0"/>
<evidence type="ECO:0000313" key="2">
    <source>
        <dbReference type="EMBL" id="ESP88104.1"/>
    </source>
</evidence>
<accession>V4HJL0</accession>
<dbReference type="STRING" id="1324957.K933_10452"/>
<proteinExistence type="predicted"/>
<keyword evidence="3" id="KW-1185">Reference proteome</keyword>
<feature type="compositionally biased region" description="Basic and acidic residues" evidence="1">
    <location>
        <begin position="9"/>
        <end position="20"/>
    </location>
</feature>
<feature type="region of interest" description="Disordered" evidence="1">
    <location>
        <begin position="1"/>
        <end position="30"/>
    </location>
</feature>
<dbReference type="OrthoDB" id="313323at2157"/>
<evidence type="ECO:0000256" key="1">
    <source>
        <dbReference type="SAM" id="MobiDB-lite"/>
    </source>
</evidence>
<reference evidence="2 3" key="1">
    <citation type="journal article" date="2013" name="Genome Announc.">
        <title>Draft Genome Sequence of 'Candidatus Halobonum tyrrellensis' Strain G22, Isolated from the Hypersaline Waters of Lake Tyrrell, Australia.</title>
        <authorList>
            <person name="Ugalde J.A."/>
            <person name="Narasingarao P."/>
            <person name="Kuo S."/>
            <person name="Podell S."/>
            <person name="Allen E.E."/>
        </authorList>
    </citation>
    <scope>NUCLEOTIDE SEQUENCE [LARGE SCALE GENOMIC DNA]</scope>
    <source>
        <strain evidence="2 3">G22</strain>
    </source>
</reference>
<dbReference type="Proteomes" id="UP000017840">
    <property type="component" value="Unassembled WGS sequence"/>
</dbReference>
<comment type="caution">
    <text evidence="2">The sequence shown here is derived from an EMBL/GenBank/DDBJ whole genome shotgun (WGS) entry which is preliminary data.</text>
</comment>
<protein>
    <recommendedName>
        <fullName evidence="4">Pilin/flagellin</fullName>
    </recommendedName>
</protein>
<name>V4HJL0_9EURY</name>
<dbReference type="eggNOG" id="arCOG06296">
    <property type="taxonomic scope" value="Archaea"/>
</dbReference>
<dbReference type="RefSeq" id="WP_023394673.1">
    <property type="nucleotide sequence ID" value="NZ_ASGZ01000034.1"/>
</dbReference>
<dbReference type="EMBL" id="ASGZ01000034">
    <property type="protein sequence ID" value="ESP88104.1"/>
    <property type="molecule type" value="Genomic_DNA"/>
</dbReference>
<organism evidence="2 3">
    <name type="scientific">Candidatus Halobonum tyrrellensis G22</name>
    <dbReference type="NCBI Taxonomy" id="1324957"/>
    <lineage>
        <taxon>Archaea</taxon>
        <taxon>Methanobacteriati</taxon>
        <taxon>Methanobacteriota</taxon>
        <taxon>Stenosarchaea group</taxon>
        <taxon>Halobacteria</taxon>
        <taxon>Halobacteriales</taxon>
        <taxon>Haloferacaceae</taxon>
        <taxon>Candidatus Halobonum</taxon>
    </lineage>
</organism>
<evidence type="ECO:0008006" key="4">
    <source>
        <dbReference type="Google" id="ProtNLM"/>
    </source>
</evidence>
<gene>
    <name evidence="2" type="ORF">K933_10452</name>
</gene>